<sequence>MAVQFLDMRMSEHIAVATEDGVELNNGSALFIGDLGIQTLAAVGTPNQGDVRIWLSGTVTVLRPGGVQTPPPDVKLFITRNGDGTLSSGTLIYNMTFNSGTEILTVSPISITACDFPSASLVAAGQIRYTLFITSASPPGTGDLFLIGPVAFNGIACAGSN</sequence>
<reference evidence="1 2" key="1">
    <citation type="submission" date="2018-05" db="EMBL/GenBank/DDBJ databases">
        <title>Genomic Encyclopedia of Type Strains, Phase III (KMG-III): the genomes of soil and plant-associated and newly described type strains.</title>
        <authorList>
            <person name="Whitman W."/>
        </authorList>
    </citation>
    <scope>NUCLEOTIDE SEQUENCE [LARGE SCALE GENOMIC DNA]</scope>
    <source>
        <strain evidence="1 2">CECT 5696</strain>
    </source>
</reference>
<dbReference type="EMBL" id="QGTQ01000003">
    <property type="protein sequence ID" value="PWW06508.1"/>
    <property type="molecule type" value="Genomic_DNA"/>
</dbReference>
<evidence type="ECO:0000313" key="2">
    <source>
        <dbReference type="Proteomes" id="UP000246635"/>
    </source>
</evidence>
<gene>
    <name evidence="1" type="ORF">DFQ01_103412</name>
</gene>
<dbReference type="AlphaFoldDB" id="A0A2V2YXF4"/>
<comment type="caution">
    <text evidence="1">The sequence shown here is derived from an EMBL/GenBank/DDBJ whole genome shotgun (WGS) entry which is preliminary data.</text>
</comment>
<organism evidence="1 2">
    <name type="scientific">Paenibacillus cellulosilyticus</name>
    <dbReference type="NCBI Taxonomy" id="375489"/>
    <lineage>
        <taxon>Bacteria</taxon>
        <taxon>Bacillati</taxon>
        <taxon>Bacillota</taxon>
        <taxon>Bacilli</taxon>
        <taxon>Bacillales</taxon>
        <taxon>Paenibacillaceae</taxon>
        <taxon>Paenibacillus</taxon>
    </lineage>
</organism>
<accession>A0A2V2YXF4</accession>
<proteinExistence type="predicted"/>
<dbReference type="Proteomes" id="UP000246635">
    <property type="component" value="Unassembled WGS sequence"/>
</dbReference>
<dbReference type="RefSeq" id="WP_110043178.1">
    <property type="nucleotide sequence ID" value="NZ_CP054612.1"/>
</dbReference>
<keyword evidence="2" id="KW-1185">Reference proteome</keyword>
<evidence type="ECO:0000313" key="1">
    <source>
        <dbReference type="EMBL" id="PWW06508.1"/>
    </source>
</evidence>
<dbReference type="OrthoDB" id="2604834at2"/>
<name>A0A2V2YXF4_9BACL</name>
<protein>
    <submittedName>
        <fullName evidence="1">Uncharacterized protein</fullName>
    </submittedName>
</protein>